<evidence type="ECO:0000313" key="2">
    <source>
        <dbReference type="EMBL" id="KAK4113128.1"/>
    </source>
</evidence>
<name>A0AAN6TEU3_9PEZI</name>
<sequence length="511" mass="55239">MPFKKLLSTFTRELQDAAQMLGGSSNGGGASPGFSSLFGLNLNSLSSPAIPQSPTPCPRQQPQANHHDWIGLPHPQFATFNVCPTCYHNLIRPTPYANSFVTKGPHTGYPPNTPVRCDMSRYWVRVAGMVLLTMNQNGRHDITLLARVAATRAQDGDCPNSQLAGEHQPLAVARRPAWYTLRDPHTGAQPLPGWTVCASCVLNVQACCPAIAAAFAPLPGQGLPPPGQQQQQQQQQWEGSCAMVPSDLYDDARTGAMLQQIGACAVTAQMTGRVDMSQLVNWLQANPPAPRGGGAGYSSTHAGGQPPHAGGNGLCPRGYPSTSLRCHTMQGIFDLTVCEQCYAEVVKPDAEKGVELARRFDPTPAVMPSGFTCQLYSPRMRQVWSHAAAAGDLALLQAKVSERRAKERELQMKRTQLQQQAAQLREQAKLQEHLAVNAMRVSANAASNNIMIAGIGGGYRIDANTIAVPSGVPDFSQTTQLNNQAAMLKVQAAGVEDQIRMAEEEWKRYWE</sequence>
<keyword evidence="3" id="KW-1185">Reference proteome</keyword>
<evidence type="ECO:0000256" key="1">
    <source>
        <dbReference type="SAM" id="Coils"/>
    </source>
</evidence>
<accession>A0AAN6TEU3</accession>
<comment type="caution">
    <text evidence="2">The sequence shown here is derived from an EMBL/GenBank/DDBJ whole genome shotgun (WGS) entry which is preliminary data.</text>
</comment>
<feature type="coiled-coil region" evidence="1">
    <location>
        <begin position="403"/>
        <end position="434"/>
    </location>
</feature>
<dbReference type="GeneID" id="89939171"/>
<dbReference type="EMBL" id="MU853340">
    <property type="protein sequence ID" value="KAK4113128.1"/>
    <property type="molecule type" value="Genomic_DNA"/>
</dbReference>
<dbReference type="AlphaFoldDB" id="A0AAN6TEU3"/>
<protein>
    <submittedName>
        <fullName evidence="2">Uncharacterized protein</fullName>
    </submittedName>
</protein>
<proteinExistence type="predicted"/>
<keyword evidence="1" id="KW-0175">Coiled coil</keyword>
<gene>
    <name evidence="2" type="ORF">N656DRAFT_778659</name>
</gene>
<evidence type="ECO:0000313" key="3">
    <source>
        <dbReference type="Proteomes" id="UP001302812"/>
    </source>
</evidence>
<dbReference type="Proteomes" id="UP001302812">
    <property type="component" value="Unassembled WGS sequence"/>
</dbReference>
<dbReference type="RefSeq" id="XP_064670698.1">
    <property type="nucleotide sequence ID" value="XM_064815046.1"/>
</dbReference>
<organism evidence="2 3">
    <name type="scientific">Canariomyces notabilis</name>
    <dbReference type="NCBI Taxonomy" id="2074819"/>
    <lineage>
        <taxon>Eukaryota</taxon>
        <taxon>Fungi</taxon>
        <taxon>Dikarya</taxon>
        <taxon>Ascomycota</taxon>
        <taxon>Pezizomycotina</taxon>
        <taxon>Sordariomycetes</taxon>
        <taxon>Sordariomycetidae</taxon>
        <taxon>Sordariales</taxon>
        <taxon>Chaetomiaceae</taxon>
        <taxon>Canariomyces</taxon>
    </lineage>
</organism>
<reference evidence="2" key="2">
    <citation type="submission" date="2023-05" db="EMBL/GenBank/DDBJ databases">
        <authorList>
            <consortium name="Lawrence Berkeley National Laboratory"/>
            <person name="Steindorff A."/>
            <person name="Hensen N."/>
            <person name="Bonometti L."/>
            <person name="Westerberg I."/>
            <person name="Brannstrom I.O."/>
            <person name="Guillou S."/>
            <person name="Cros-Aarteil S."/>
            <person name="Calhoun S."/>
            <person name="Haridas S."/>
            <person name="Kuo A."/>
            <person name="Mondo S."/>
            <person name="Pangilinan J."/>
            <person name="Riley R."/>
            <person name="Labutti K."/>
            <person name="Andreopoulos B."/>
            <person name="Lipzen A."/>
            <person name="Chen C."/>
            <person name="Yanf M."/>
            <person name="Daum C."/>
            <person name="Ng V."/>
            <person name="Clum A."/>
            <person name="Ohm R."/>
            <person name="Martin F."/>
            <person name="Silar P."/>
            <person name="Natvig D."/>
            <person name="Lalanne C."/>
            <person name="Gautier V."/>
            <person name="Ament-Velasquez S.L."/>
            <person name="Kruys A."/>
            <person name="Hutchinson M.I."/>
            <person name="Powell A.J."/>
            <person name="Barry K."/>
            <person name="Miller A.N."/>
            <person name="Grigoriev I.V."/>
            <person name="Debuchy R."/>
            <person name="Gladieux P."/>
            <person name="Thoren M.H."/>
            <person name="Johannesson H."/>
        </authorList>
    </citation>
    <scope>NUCLEOTIDE SEQUENCE</scope>
    <source>
        <strain evidence="2">CBS 508.74</strain>
    </source>
</reference>
<reference evidence="2" key="1">
    <citation type="journal article" date="2023" name="Mol. Phylogenet. Evol.">
        <title>Genome-scale phylogeny and comparative genomics of the fungal order Sordariales.</title>
        <authorList>
            <person name="Hensen N."/>
            <person name="Bonometti L."/>
            <person name="Westerberg I."/>
            <person name="Brannstrom I.O."/>
            <person name="Guillou S."/>
            <person name="Cros-Aarteil S."/>
            <person name="Calhoun S."/>
            <person name="Haridas S."/>
            <person name="Kuo A."/>
            <person name="Mondo S."/>
            <person name="Pangilinan J."/>
            <person name="Riley R."/>
            <person name="LaButti K."/>
            <person name="Andreopoulos B."/>
            <person name="Lipzen A."/>
            <person name="Chen C."/>
            <person name="Yan M."/>
            <person name="Daum C."/>
            <person name="Ng V."/>
            <person name="Clum A."/>
            <person name="Steindorff A."/>
            <person name="Ohm R.A."/>
            <person name="Martin F."/>
            <person name="Silar P."/>
            <person name="Natvig D.O."/>
            <person name="Lalanne C."/>
            <person name="Gautier V."/>
            <person name="Ament-Velasquez S.L."/>
            <person name="Kruys A."/>
            <person name="Hutchinson M.I."/>
            <person name="Powell A.J."/>
            <person name="Barry K."/>
            <person name="Miller A.N."/>
            <person name="Grigoriev I.V."/>
            <person name="Debuchy R."/>
            <person name="Gladieux P."/>
            <person name="Hiltunen Thoren M."/>
            <person name="Johannesson H."/>
        </authorList>
    </citation>
    <scope>NUCLEOTIDE SEQUENCE</scope>
    <source>
        <strain evidence="2">CBS 508.74</strain>
    </source>
</reference>